<protein>
    <submittedName>
        <fullName evidence="1">Uncharacterized protein</fullName>
    </submittedName>
</protein>
<dbReference type="RefSeq" id="WP_092103759.1">
    <property type="nucleotide sequence ID" value="NZ_LT629739.1"/>
</dbReference>
<accession>A0A1H1NT21</accession>
<evidence type="ECO:0000313" key="2">
    <source>
        <dbReference type="Proteomes" id="UP000199700"/>
    </source>
</evidence>
<dbReference type="EMBL" id="LT629739">
    <property type="protein sequence ID" value="SDS02118.1"/>
    <property type="molecule type" value="Genomic_DNA"/>
</dbReference>
<dbReference type="Proteomes" id="UP000199700">
    <property type="component" value="Chromosome"/>
</dbReference>
<dbReference type="AlphaFoldDB" id="A0A1H1NT21"/>
<gene>
    <name evidence="1" type="ORF">SAMN04489751_1040</name>
</gene>
<dbReference type="STRING" id="629680.SAMN04489751_1040"/>
<reference evidence="1" key="1">
    <citation type="submission" date="2016-10" db="EMBL/GenBank/DDBJ databases">
        <authorList>
            <person name="Varghese N."/>
            <person name="Submissions S."/>
        </authorList>
    </citation>
    <scope>NUCLEOTIDE SEQUENCE [LARGE SCALE GENOMIC DNA]</scope>
    <source>
        <strain evidence="1">DSM 22082</strain>
    </source>
</reference>
<name>A0A1H1NT21_BRESA</name>
<evidence type="ECO:0000313" key="1">
    <source>
        <dbReference type="EMBL" id="SDS02118.1"/>
    </source>
</evidence>
<organism evidence="1 2">
    <name type="scientific">Brevibacterium sandarakinum</name>
    <dbReference type="NCBI Taxonomy" id="629680"/>
    <lineage>
        <taxon>Bacteria</taxon>
        <taxon>Bacillati</taxon>
        <taxon>Actinomycetota</taxon>
        <taxon>Actinomycetes</taxon>
        <taxon>Micrococcales</taxon>
        <taxon>Brevibacteriaceae</taxon>
        <taxon>Brevibacterium</taxon>
    </lineage>
</organism>
<sequence>MRKMKPKETARIIMVVIPTARLSGTAATQQSTLIANLTERAQVKAWALALHDQDDPAAGGSGASGSHWQIVLQTAKDLPASRFESWFSRCEPVRKLEGGHDGFLDGVLYLTHENHPEKAQYPRSAIVASPGLDWEAGLRSRELKAEARSGGKGRNKAIAGVLDGQLSAMDARRRGVSNDRAVRIARHQYLAGLGSEELPPVRVNFYLELPSTQHPSGLRLAEALARTLSADRRMFRLVGSNVDDYDGEDVLLMSSSLESWGESLYGMRMWHKSGRLGGVREMLAVLGATPAPHTLPTKYGPTQLIHRHTVIIGTEPFAEFRGELEKAYEKVIASDAREQSFLSLPVVVPVEANEFSIQASTRFALGRGELDQFVEVERVRLGIAEALERARLVEPEKRSHVVREIEQRQTEPIHAVGTRVASGMVDNQVLSADEVLTEFADLGQPVVAIERNAS</sequence>
<dbReference type="Gene3D" id="3.40.1310.30">
    <property type="match status" value="1"/>
</dbReference>
<dbReference type="OrthoDB" id="3246590at2"/>
<keyword evidence="2" id="KW-1185">Reference proteome</keyword>
<proteinExistence type="predicted"/>